<organism evidence="2 3">
    <name type="scientific">Tuber aestivum</name>
    <name type="common">summer truffle</name>
    <dbReference type="NCBI Taxonomy" id="59557"/>
    <lineage>
        <taxon>Eukaryota</taxon>
        <taxon>Fungi</taxon>
        <taxon>Dikarya</taxon>
        <taxon>Ascomycota</taxon>
        <taxon>Pezizomycotina</taxon>
        <taxon>Pezizomycetes</taxon>
        <taxon>Pezizales</taxon>
        <taxon>Tuberaceae</taxon>
        <taxon>Tuber</taxon>
    </lineage>
</organism>
<dbReference type="Gene3D" id="3.30.160.20">
    <property type="match status" value="1"/>
</dbReference>
<dbReference type="Proteomes" id="UP001412239">
    <property type="component" value="Unassembled WGS sequence"/>
</dbReference>
<sequence>MIMTSMRLASHIMSCRVFEKLFIETESQQKLSDYCKQSDISPPVYIIYHPSPRMYSCRVRINGREYVSISGVEFESANEARECAAGVALDRLLGDTIGYCEAV</sequence>
<dbReference type="EMBL" id="LN890972">
    <property type="protein sequence ID" value="CUS13521.1"/>
    <property type="molecule type" value="Genomic_DNA"/>
</dbReference>
<keyword evidence="3" id="KW-1185">Reference proteome</keyword>
<dbReference type="Pfam" id="PF00035">
    <property type="entry name" value="dsrm"/>
    <property type="match status" value="1"/>
</dbReference>
<feature type="domain" description="DRBM" evidence="1">
    <location>
        <begin position="29"/>
        <end position="92"/>
    </location>
</feature>
<dbReference type="AlphaFoldDB" id="A0A292Q392"/>
<name>A0A292Q392_9PEZI</name>
<accession>A0A292Q392</accession>
<dbReference type="SUPFAM" id="SSF54768">
    <property type="entry name" value="dsRNA-binding domain-like"/>
    <property type="match status" value="1"/>
</dbReference>
<dbReference type="CDD" id="cd00048">
    <property type="entry name" value="DSRM_SF"/>
    <property type="match status" value="1"/>
</dbReference>
<evidence type="ECO:0000313" key="2">
    <source>
        <dbReference type="EMBL" id="CUS13521.1"/>
    </source>
</evidence>
<evidence type="ECO:0000259" key="1">
    <source>
        <dbReference type="Pfam" id="PF00035"/>
    </source>
</evidence>
<reference evidence="2" key="1">
    <citation type="submission" date="2015-10" db="EMBL/GenBank/DDBJ databases">
        <authorList>
            <person name="Regsiter A."/>
            <person name="william w."/>
        </authorList>
    </citation>
    <scope>NUCLEOTIDE SEQUENCE</scope>
    <source>
        <strain evidence="2">Montdore</strain>
    </source>
</reference>
<dbReference type="InterPro" id="IPR014720">
    <property type="entry name" value="dsRBD_dom"/>
</dbReference>
<evidence type="ECO:0000313" key="3">
    <source>
        <dbReference type="Proteomes" id="UP001412239"/>
    </source>
</evidence>
<protein>
    <recommendedName>
        <fullName evidence="1">DRBM domain-containing protein</fullName>
    </recommendedName>
</protein>
<gene>
    <name evidence="2" type="ORF">GSTUAT00002460001</name>
</gene>
<proteinExistence type="predicted"/>